<organism evidence="13 14">
    <name type="scientific">Enterobacter huaxiensis</name>
    <dbReference type="NCBI Taxonomy" id="2494702"/>
    <lineage>
        <taxon>Bacteria</taxon>
        <taxon>Pseudomonadati</taxon>
        <taxon>Pseudomonadota</taxon>
        <taxon>Gammaproteobacteria</taxon>
        <taxon>Enterobacterales</taxon>
        <taxon>Enterobacteriaceae</taxon>
        <taxon>Enterobacter</taxon>
    </lineage>
</organism>
<evidence type="ECO:0000256" key="8">
    <source>
        <dbReference type="ARBA" id="ARBA00023136"/>
    </source>
</evidence>
<dbReference type="InterPro" id="IPR042186">
    <property type="entry name" value="FimD_plug_dom"/>
</dbReference>
<dbReference type="PANTHER" id="PTHR30451">
    <property type="entry name" value="OUTER MEMBRANE USHER PROTEIN"/>
    <property type="match status" value="1"/>
</dbReference>
<dbReference type="PROSITE" id="PS01151">
    <property type="entry name" value="FIMBRIAL_USHER"/>
    <property type="match status" value="1"/>
</dbReference>
<feature type="domain" description="PapC N-terminal" evidence="12">
    <location>
        <begin position="41"/>
        <end position="187"/>
    </location>
</feature>
<dbReference type="InterPro" id="IPR018030">
    <property type="entry name" value="Fimbrial_membr_usher_CS"/>
</dbReference>
<evidence type="ECO:0000256" key="2">
    <source>
        <dbReference type="ARBA" id="ARBA00008064"/>
    </source>
</evidence>
<proteinExistence type="inferred from homology"/>
<dbReference type="PANTHER" id="PTHR30451:SF21">
    <property type="entry name" value="FIMBRIAL USHER DOMAIN-CONTAINING PROTEIN YDET-RELATED"/>
    <property type="match status" value="1"/>
</dbReference>
<feature type="domain" description="PapC-like C-terminal" evidence="11">
    <location>
        <begin position="761"/>
        <end position="825"/>
    </location>
</feature>
<dbReference type="InterPro" id="IPR043142">
    <property type="entry name" value="PapC-like_C_sf"/>
</dbReference>
<dbReference type="InterPro" id="IPR025949">
    <property type="entry name" value="PapC-like_C"/>
</dbReference>
<evidence type="ECO:0000256" key="7">
    <source>
        <dbReference type="ARBA" id="ARBA00022729"/>
    </source>
</evidence>
<evidence type="ECO:0000259" key="11">
    <source>
        <dbReference type="Pfam" id="PF13953"/>
    </source>
</evidence>
<keyword evidence="3 10" id="KW-0813">Transport</keyword>
<evidence type="ECO:0000256" key="3">
    <source>
        <dbReference type="ARBA" id="ARBA00022448"/>
    </source>
</evidence>
<keyword evidence="5 10" id="KW-1029">Fimbrium biogenesis</keyword>
<protein>
    <submittedName>
        <fullName evidence="13">Fimbrial biogenesis outer membrane usher protein</fullName>
    </submittedName>
</protein>
<dbReference type="Pfam" id="PF13953">
    <property type="entry name" value="PapC_C"/>
    <property type="match status" value="1"/>
</dbReference>
<dbReference type="Gene3D" id="3.10.20.410">
    <property type="match status" value="1"/>
</dbReference>
<keyword evidence="4" id="KW-1134">Transmembrane beta strand</keyword>
<evidence type="ECO:0000256" key="9">
    <source>
        <dbReference type="ARBA" id="ARBA00023237"/>
    </source>
</evidence>
<evidence type="ECO:0000256" key="4">
    <source>
        <dbReference type="ARBA" id="ARBA00022452"/>
    </source>
</evidence>
<sequence length="851" mass="93539">MITGRNYLSCERFFKLNPLLRCLGSILIMANCAAHAREYRFSPSSLEGDMLTQQDIDLSLFSKSNAQLPGTYPSSVVVNGRRLNDAVIAYVSAPDGALMPQLTPDMLRAWGINVDRYPQLLKIPARSTLPDTLGSYIPQASARLEFSTMTLTLSIPQAAISGTGRDYIDPSRWDDGIPVLFSDYAFSGSQNNDSGNNSTTNQYLNLRTGANIGGWRVRNYSTWSNSDNENRWETINTFLQHDVDVLKAQFTAGESNTRGEVFDSLQYRGVNLASDEEMLPYSQRGYAPVIRGIASSNAEVSVRQNGYLIYQQNVAPGAFEIDDLYSTTNSGDLEVTVKEADGTEHHFTQPYSSIAVMQRPGHIKYEMTAGRYRADSGSEQKEPDFLQGSMIYGLNNLLTWFGGLTLSKDYNAANTGFGVALGPLGSLSADVTLADARLDDDSRHTGQSWRLLYTGKLDSTNTNFSLGSYRYSSRGYYSFADANQKLDGHEEDLLFRYNKRNRIQASVSQAIGGVSLYLNGYQQDYWGTSNKERSLSVGFNTVYAGVSYHMAYSYSRTNGEESDRMVSFGLSVPLSRWLPRAWSSYNISNTKQGYTRQNVGLSGTLLDDERLSYSLQQSHSNHDGEDTSSVYGSYRSQYANLNAGYYASSDDSRRLNYGISGGIVAHPQGVTLAQPLGNQFAIVNANDASGVRFQNQRGVQTDWQGNAVIPSLTPYQENHIRIDTSSLPENVDSSDTSATVIPSRNAAVMARFDAHTGYRLLITLKRTNGQLVPFGAIATSDAPVMSGIIDDTGTVYLAGIGETARLTVKWGNASDQQCSARIAQPADGENESPNGIRSVSALCHQEQPHVN</sequence>
<name>A0A3R9PYU4_9ENTR</name>
<dbReference type="Pfam" id="PF00577">
    <property type="entry name" value="Usher"/>
    <property type="match status" value="1"/>
</dbReference>
<dbReference type="Pfam" id="PF13954">
    <property type="entry name" value="PapC_N"/>
    <property type="match status" value="1"/>
</dbReference>
<accession>A0A3R9PYU4</accession>
<keyword evidence="9 10" id="KW-0998">Cell outer membrane</keyword>
<evidence type="ECO:0000256" key="5">
    <source>
        <dbReference type="ARBA" id="ARBA00022558"/>
    </source>
</evidence>
<evidence type="ECO:0000313" key="13">
    <source>
        <dbReference type="EMBL" id="RSK70496.1"/>
    </source>
</evidence>
<dbReference type="Gene3D" id="2.60.40.3110">
    <property type="match status" value="1"/>
</dbReference>
<dbReference type="InterPro" id="IPR025885">
    <property type="entry name" value="PapC_N"/>
</dbReference>
<comment type="caution">
    <text evidence="13">The sequence shown here is derived from an EMBL/GenBank/DDBJ whole genome shotgun (WGS) entry which is preliminary data.</text>
</comment>
<evidence type="ECO:0000259" key="12">
    <source>
        <dbReference type="Pfam" id="PF13954"/>
    </source>
</evidence>
<dbReference type="InterPro" id="IPR000015">
    <property type="entry name" value="Fimb_usher"/>
</dbReference>
<dbReference type="AlphaFoldDB" id="A0A3R9PYU4"/>
<keyword evidence="7" id="KW-0732">Signal</keyword>
<keyword evidence="6 10" id="KW-0812">Transmembrane</keyword>
<dbReference type="InterPro" id="IPR037224">
    <property type="entry name" value="PapC_N_sf"/>
</dbReference>
<evidence type="ECO:0000313" key="14">
    <source>
        <dbReference type="Proteomes" id="UP000276389"/>
    </source>
</evidence>
<reference evidence="13 14" key="1">
    <citation type="submission" date="2018-12" db="EMBL/GenBank/DDBJ databases">
        <title>The Genome Submission of two Enterobacter spp. strains.</title>
        <authorList>
            <person name="Wu W."/>
            <person name="Wei L."/>
            <person name="Feng Y."/>
            <person name="Zong Z."/>
        </authorList>
    </citation>
    <scope>NUCLEOTIDE SEQUENCE [LARGE SCALE GENOMIC DNA]</scope>
    <source>
        <strain evidence="13 14">WCHEHu045002</strain>
    </source>
</reference>
<evidence type="ECO:0000256" key="6">
    <source>
        <dbReference type="ARBA" id="ARBA00022692"/>
    </source>
</evidence>
<dbReference type="GO" id="GO:0009279">
    <property type="term" value="C:cell outer membrane"/>
    <property type="evidence" value="ECO:0007669"/>
    <property type="project" value="UniProtKB-SubCell"/>
</dbReference>
<dbReference type="Gene3D" id="2.60.40.2610">
    <property type="entry name" value="Outer membrane usher protein FimD, plug domain"/>
    <property type="match status" value="1"/>
</dbReference>
<dbReference type="SUPFAM" id="SSF141729">
    <property type="entry name" value="FimD N-terminal domain-like"/>
    <property type="match status" value="1"/>
</dbReference>
<comment type="similarity">
    <text evidence="2 10">Belongs to the fimbrial export usher family.</text>
</comment>
<evidence type="ECO:0000256" key="10">
    <source>
        <dbReference type="RuleBase" id="RU003884"/>
    </source>
</evidence>
<dbReference type="Proteomes" id="UP000276389">
    <property type="component" value="Unassembled WGS sequence"/>
</dbReference>
<gene>
    <name evidence="13" type="ORF">EJE24_01605</name>
</gene>
<dbReference type="Gene3D" id="2.60.40.2070">
    <property type="match status" value="1"/>
</dbReference>
<evidence type="ECO:0000256" key="1">
    <source>
        <dbReference type="ARBA" id="ARBA00004571"/>
    </source>
</evidence>
<dbReference type="EMBL" id="RWHU01000001">
    <property type="protein sequence ID" value="RSK70496.1"/>
    <property type="molecule type" value="Genomic_DNA"/>
</dbReference>
<comment type="subcellular location">
    <subcellularLocation>
        <location evidence="1 10">Cell outer membrane</location>
        <topology evidence="1 10">Multi-pass membrane protein</topology>
    </subcellularLocation>
</comment>
<keyword evidence="8 10" id="KW-0472">Membrane</keyword>
<dbReference type="FunFam" id="2.60.40.3110:FF:000001">
    <property type="entry name" value="Putative fimbrial outer membrane usher"/>
    <property type="match status" value="1"/>
</dbReference>
<dbReference type="GO" id="GO:0009297">
    <property type="term" value="P:pilus assembly"/>
    <property type="evidence" value="ECO:0007669"/>
    <property type="project" value="InterPro"/>
</dbReference>
<dbReference type="GO" id="GO:0015473">
    <property type="term" value="F:fimbrial usher porin activity"/>
    <property type="evidence" value="ECO:0007669"/>
    <property type="project" value="InterPro"/>
</dbReference>
<dbReference type="FunFam" id="2.60.40.2610:FF:000001">
    <property type="entry name" value="Outer membrane fimbrial usher protein"/>
    <property type="match status" value="1"/>
</dbReference>